<evidence type="ECO:0000256" key="2">
    <source>
        <dbReference type="ARBA" id="ARBA00008417"/>
    </source>
</evidence>
<dbReference type="AlphaFoldDB" id="A0AA42DN65"/>
<keyword evidence="12" id="KW-1185">Reference proteome</keyword>
<dbReference type="GO" id="GO:0005886">
    <property type="term" value="C:plasma membrane"/>
    <property type="evidence" value="ECO:0007669"/>
    <property type="project" value="UniProtKB-SubCell"/>
</dbReference>
<keyword evidence="7 10" id="KW-1133">Transmembrane helix</keyword>
<feature type="transmembrane region" description="Helical" evidence="10">
    <location>
        <begin position="399"/>
        <end position="417"/>
    </location>
</feature>
<keyword evidence="5" id="KW-1003">Cell membrane</keyword>
<name>A0AA42DN65_9FIRM</name>
<proteinExistence type="inferred from homology"/>
<feature type="transmembrane region" description="Helical" evidence="10">
    <location>
        <begin position="199"/>
        <end position="219"/>
    </location>
</feature>
<dbReference type="InterPro" id="IPR051327">
    <property type="entry name" value="MATE_MepA_subfamily"/>
</dbReference>
<dbReference type="RefSeq" id="WP_271012295.1">
    <property type="nucleotide sequence ID" value="NZ_JAQIFT010000043.1"/>
</dbReference>
<keyword evidence="8 10" id="KW-0472">Membrane</keyword>
<dbReference type="PANTHER" id="PTHR43823">
    <property type="entry name" value="SPORULATION PROTEIN YKVU"/>
    <property type="match status" value="1"/>
</dbReference>
<evidence type="ECO:0000256" key="5">
    <source>
        <dbReference type="ARBA" id="ARBA00022475"/>
    </source>
</evidence>
<dbReference type="Proteomes" id="UP001169242">
    <property type="component" value="Unassembled WGS sequence"/>
</dbReference>
<dbReference type="InterPro" id="IPR048279">
    <property type="entry name" value="MdtK-like"/>
</dbReference>
<reference evidence="11" key="1">
    <citation type="journal article" date="2023" name="Int. J. Syst. Evol. Microbiol.">
        <title>&lt;i&gt;Holtiella tumoricola&lt;/i&gt; gen. nov. sp. nov., isolated from a human clinical sample.</title>
        <authorList>
            <person name="Allen-Vercoe E."/>
            <person name="Daigneault M.C."/>
            <person name="Vancuren S.J."/>
            <person name="Cochrane K."/>
            <person name="O'Neal L.L."/>
            <person name="Sankaranarayanan K."/>
            <person name="Lawson P.A."/>
        </authorList>
    </citation>
    <scope>NUCLEOTIDE SEQUENCE</scope>
    <source>
        <strain evidence="11">CC70A</strain>
    </source>
</reference>
<evidence type="ECO:0000256" key="7">
    <source>
        <dbReference type="ARBA" id="ARBA00022989"/>
    </source>
</evidence>
<comment type="subcellular location">
    <subcellularLocation>
        <location evidence="1">Cell membrane</location>
        <topology evidence="1">Multi-pass membrane protein</topology>
    </subcellularLocation>
</comment>
<dbReference type="CDD" id="cd13143">
    <property type="entry name" value="MATE_MepA_like"/>
    <property type="match status" value="1"/>
</dbReference>
<feature type="transmembrane region" description="Helical" evidence="10">
    <location>
        <begin position="276"/>
        <end position="296"/>
    </location>
</feature>
<keyword evidence="9" id="KW-0046">Antibiotic resistance</keyword>
<evidence type="ECO:0000256" key="3">
    <source>
        <dbReference type="ARBA" id="ARBA00022106"/>
    </source>
</evidence>
<sequence length="468" mass="50924">MSKDNTQQDLGSESIIKLLIKFSIPAIIGMVVNMLYNVVDRMYIGNIPHVGGLAITGVGITMPVTQIITGFGMLVGIGTCASISIAFGKQNKKEAQRYLGNGLLGIITLSILVAVLGNLFAEQILILFGASENTLPYALSYIRPLLWGTICNLFAFGLNNSIRSDGNPKLSMLTMIIGAAINIILDPIFIFALDLGIQGAAYATVISQFIAGCWVLYYFTKSSKSSIKITLEDMKLDLGIMKNILVIGLAPFCMQFASSIVSVIANKSLMMHGGDLAIGAMAIITSISTIYIMPIFGINQGAQPIIGYNFGANKFERVRQTYMYSLIASTVFLFISFIFVQTFPYIAVGMFNNDPELTEITVSGMRLFLLSMPIIGIQMTASNYYQAVGKAKKAMVISLSRQIIFLIPCFLIIPRFLGLQGVWLAGPIADLLAIAFSSIFIFKEMRELKKMANDPELSMKSASPDLVA</sequence>
<dbReference type="NCBIfam" id="TIGR00797">
    <property type="entry name" value="matE"/>
    <property type="match status" value="1"/>
</dbReference>
<feature type="transmembrane region" description="Helical" evidence="10">
    <location>
        <begin position="43"/>
        <end position="61"/>
    </location>
</feature>
<feature type="transmembrane region" description="Helical" evidence="10">
    <location>
        <begin position="240"/>
        <end position="264"/>
    </location>
</feature>
<keyword evidence="6 10" id="KW-0812">Transmembrane</keyword>
<feature type="transmembrane region" description="Helical" evidence="10">
    <location>
        <begin position="141"/>
        <end position="158"/>
    </location>
</feature>
<dbReference type="InterPro" id="IPR045070">
    <property type="entry name" value="MATE_MepA-like"/>
</dbReference>
<evidence type="ECO:0000256" key="8">
    <source>
        <dbReference type="ARBA" id="ARBA00023136"/>
    </source>
</evidence>
<evidence type="ECO:0000313" key="12">
    <source>
        <dbReference type="Proteomes" id="UP001169242"/>
    </source>
</evidence>
<feature type="transmembrane region" description="Helical" evidence="10">
    <location>
        <begin position="170"/>
        <end position="193"/>
    </location>
</feature>
<feature type="transmembrane region" description="Helical" evidence="10">
    <location>
        <begin position="99"/>
        <end position="121"/>
    </location>
</feature>
<evidence type="ECO:0000313" key="11">
    <source>
        <dbReference type="EMBL" id="MDA3731999.1"/>
    </source>
</evidence>
<feature type="transmembrane region" description="Helical" evidence="10">
    <location>
        <begin position="67"/>
        <end position="87"/>
    </location>
</feature>
<dbReference type="PIRSF" id="PIRSF006603">
    <property type="entry name" value="DinF"/>
    <property type="match status" value="1"/>
</dbReference>
<evidence type="ECO:0000256" key="1">
    <source>
        <dbReference type="ARBA" id="ARBA00004651"/>
    </source>
</evidence>
<feature type="transmembrane region" description="Helical" evidence="10">
    <location>
        <begin position="367"/>
        <end position="387"/>
    </location>
</feature>
<evidence type="ECO:0000256" key="4">
    <source>
        <dbReference type="ARBA" id="ARBA00022448"/>
    </source>
</evidence>
<dbReference type="GO" id="GO:0042910">
    <property type="term" value="F:xenobiotic transmembrane transporter activity"/>
    <property type="evidence" value="ECO:0007669"/>
    <property type="project" value="InterPro"/>
</dbReference>
<keyword evidence="4" id="KW-0813">Transport</keyword>
<organism evidence="11 12">
    <name type="scientific">Holtiella tumoricola</name>
    <dbReference type="NCBI Taxonomy" id="3018743"/>
    <lineage>
        <taxon>Bacteria</taxon>
        <taxon>Bacillati</taxon>
        <taxon>Bacillota</taxon>
        <taxon>Clostridia</taxon>
        <taxon>Lachnospirales</taxon>
        <taxon>Cellulosilyticaceae</taxon>
        <taxon>Holtiella</taxon>
    </lineage>
</organism>
<accession>A0AA42DN65</accession>
<dbReference type="GO" id="GO:0046677">
    <property type="term" value="P:response to antibiotic"/>
    <property type="evidence" value="ECO:0007669"/>
    <property type="project" value="UniProtKB-KW"/>
</dbReference>
<dbReference type="Pfam" id="PF01554">
    <property type="entry name" value="MatE"/>
    <property type="match status" value="2"/>
</dbReference>
<comment type="caution">
    <text evidence="11">The sequence shown here is derived from an EMBL/GenBank/DDBJ whole genome shotgun (WGS) entry which is preliminary data.</text>
</comment>
<dbReference type="InterPro" id="IPR002528">
    <property type="entry name" value="MATE_fam"/>
</dbReference>
<feature type="transmembrane region" description="Helical" evidence="10">
    <location>
        <begin position="423"/>
        <end position="442"/>
    </location>
</feature>
<comment type="similarity">
    <text evidence="2">Belongs to the multi antimicrobial extrusion (MATE) (TC 2.A.66.1) family. MepA subfamily.</text>
</comment>
<feature type="transmembrane region" description="Helical" evidence="10">
    <location>
        <begin position="15"/>
        <end position="36"/>
    </location>
</feature>
<dbReference type="EMBL" id="JAQIFT010000043">
    <property type="protein sequence ID" value="MDA3731999.1"/>
    <property type="molecule type" value="Genomic_DNA"/>
</dbReference>
<dbReference type="GO" id="GO:0015297">
    <property type="term" value="F:antiporter activity"/>
    <property type="evidence" value="ECO:0007669"/>
    <property type="project" value="InterPro"/>
</dbReference>
<evidence type="ECO:0000256" key="9">
    <source>
        <dbReference type="ARBA" id="ARBA00023251"/>
    </source>
</evidence>
<dbReference type="PANTHER" id="PTHR43823:SF3">
    <property type="entry name" value="MULTIDRUG EXPORT PROTEIN MEPA"/>
    <property type="match status" value="1"/>
</dbReference>
<gene>
    <name evidence="11" type="ORF">PBV87_10955</name>
</gene>
<protein>
    <recommendedName>
        <fullName evidence="3">Multidrug export protein MepA</fullName>
    </recommendedName>
</protein>
<feature type="transmembrane region" description="Helical" evidence="10">
    <location>
        <begin position="322"/>
        <end position="347"/>
    </location>
</feature>
<evidence type="ECO:0000256" key="6">
    <source>
        <dbReference type="ARBA" id="ARBA00022692"/>
    </source>
</evidence>
<evidence type="ECO:0000256" key="10">
    <source>
        <dbReference type="SAM" id="Phobius"/>
    </source>
</evidence>